<dbReference type="EC" id="4.1.99.29" evidence="4"/>
<comment type="pathway">
    <text evidence="1 4">Quinol/quinone metabolism; menaquinone biosynthesis.</text>
</comment>
<protein>
    <recommendedName>
        <fullName evidence="4">1,4-dihydroxy-6-naphtoate synthase</fullName>
        <ecNumber evidence="4">4.1.99.29</ecNumber>
    </recommendedName>
    <alternativeName>
        <fullName evidence="4">Menaquinone biosynthetic enzyme MqnD</fullName>
    </alternativeName>
</protein>
<comment type="caution">
    <text evidence="4">Lacks conserved residue(s) required for the propagation of feature annotation.</text>
</comment>
<dbReference type="GO" id="GO:0009234">
    <property type="term" value="P:menaquinone biosynthetic process"/>
    <property type="evidence" value="ECO:0007669"/>
    <property type="project" value="UniProtKB-UniRule"/>
</dbReference>
<proteinExistence type="inferred from homology"/>
<dbReference type="CDD" id="cd13636">
    <property type="entry name" value="PBP2_Af1704"/>
    <property type="match status" value="1"/>
</dbReference>
<evidence type="ECO:0000256" key="1">
    <source>
        <dbReference type="ARBA" id="ARBA00004863"/>
    </source>
</evidence>
<dbReference type="SUPFAM" id="SSF53850">
    <property type="entry name" value="Periplasmic binding protein-like II"/>
    <property type="match status" value="1"/>
</dbReference>
<evidence type="ECO:0000256" key="4">
    <source>
        <dbReference type="HAMAP-Rule" id="MF_00996"/>
    </source>
</evidence>
<dbReference type="PANTHER" id="PTHR37167:SF1">
    <property type="entry name" value="1,4-DIHYDROXY-6-NAPHTOATE SYNTHASE"/>
    <property type="match status" value="1"/>
</dbReference>
<reference evidence="5" key="1">
    <citation type="submission" date="2020-07" db="EMBL/GenBank/DDBJ databases">
        <title>Huge and variable diversity of episymbiotic CPR bacteria and DPANN archaea in groundwater ecosystems.</title>
        <authorList>
            <person name="He C.Y."/>
            <person name="Keren R."/>
            <person name="Whittaker M."/>
            <person name="Farag I.F."/>
            <person name="Doudna J."/>
            <person name="Cate J.H.D."/>
            <person name="Banfield J.F."/>
        </authorList>
    </citation>
    <scope>NUCLEOTIDE SEQUENCE</scope>
    <source>
        <strain evidence="5">NC_groundwater_763_Ag_S-0.2um_68_21</strain>
    </source>
</reference>
<gene>
    <name evidence="4" type="primary">mqnD</name>
    <name evidence="5" type="ORF">HYZ11_14250</name>
</gene>
<comment type="catalytic activity">
    <reaction evidence="4">
        <text>cyclic dehypoxanthinylfutalosinate = 1,4-dihydroxy-6-naphthoate + dihydroxyacetone</text>
        <dbReference type="Rhea" id="RHEA:33087"/>
        <dbReference type="ChEBI" id="CHEBI:16016"/>
        <dbReference type="ChEBI" id="CHEBI:64254"/>
        <dbReference type="ChEBI" id="CHEBI:64270"/>
        <dbReference type="EC" id="4.1.99.29"/>
    </reaction>
</comment>
<evidence type="ECO:0000256" key="2">
    <source>
        <dbReference type="ARBA" id="ARBA00022428"/>
    </source>
</evidence>
<dbReference type="PANTHER" id="PTHR37167">
    <property type="entry name" value="1,4-DIHYDROXY-6-NAPHTOATE SYNTHASE"/>
    <property type="match status" value="1"/>
</dbReference>
<organism evidence="5 6">
    <name type="scientific">Tectimicrobiota bacterium</name>
    <dbReference type="NCBI Taxonomy" id="2528274"/>
    <lineage>
        <taxon>Bacteria</taxon>
        <taxon>Pseudomonadati</taxon>
        <taxon>Nitrospinota/Tectimicrobiota group</taxon>
        <taxon>Candidatus Tectimicrobiota</taxon>
    </lineage>
</organism>
<evidence type="ECO:0000313" key="5">
    <source>
        <dbReference type="EMBL" id="MBI3128762.1"/>
    </source>
</evidence>
<evidence type="ECO:0000313" key="6">
    <source>
        <dbReference type="Proteomes" id="UP000782312"/>
    </source>
</evidence>
<feature type="active site" description="Proton acceptor" evidence="4">
    <location>
        <position position="156"/>
    </location>
</feature>
<dbReference type="Pfam" id="PF02621">
    <property type="entry name" value="VitK2_biosynth"/>
    <property type="match status" value="1"/>
</dbReference>
<comment type="function">
    <text evidence="4">Catalyzes the conversion of cyclic dehypoxanthine futalosine (cyclic DHFL) into 1,4-dihydroxy-6-naphthoate, a step in the biosynthesis of menaquinone (MK, vitamin K2).</text>
</comment>
<dbReference type="Proteomes" id="UP000782312">
    <property type="component" value="Unassembled WGS sequence"/>
</dbReference>
<comment type="caution">
    <text evidence="5">The sequence shown here is derived from an EMBL/GenBank/DDBJ whole genome shotgun (WGS) entry which is preliminary data.</text>
</comment>
<name>A0A932I2V5_UNCTE</name>
<evidence type="ECO:0000256" key="3">
    <source>
        <dbReference type="ARBA" id="ARBA00023239"/>
    </source>
</evidence>
<keyword evidence="2 4" id="KW-0474">Menaquinone biosynthesis</keyword>
<dbReference type="Gene3D" id="3.40.190.10">
    <property type="entry name" value="Periplasmic binding protein-like II"/>
    <property type="match status" value="2"/>
</dbReference>
<dbReference type="GO" id="GO:0016830">
    <property type="term" value="F:carbon-carbon lyase activity"/>
    <property type="evidence" value="ECO:0007669"/>
    <property type="project" value="UniProtKB-UniRule"/>
</dbReference>
<comment type="similarity">
    <text evidence="4">Belongs to the MqnA/MqnD family. MqnD subfamily.</text>
</comment>
<accession>A0A932I2V5</accession>
<dbReference type="EMBL" id="JACPUR010000035">
    <property type="protein sequence ID" value="MBI3128762.1"/>
    <property type="molecule type" value="Genomic_DNA"/>
</dbReference>
<dbReference type="InterPro" id="IPR030869">
    <property type="entry name" value="MqnD"/>
</dbReference>
<feature type="binding site" evidence="4">
    <location>
        <begin position="116"/>
        <end position="117"/>
    </location>
    <ligand>
        <name>substrate</name>
    </ligand>
</feature>
<dbReference type="HAMAP" id="MF_00996">
    <property type="entry name" value="MqnD"/>
    <property type="match status" value="1"/>
</dbReference>
<keyword evidence="3 4" id="KW-0456">Lyase</keyword>
<dbReference type="AlphaFoldDB" id="A0A932I2V5"/>
<dbReference type="InterPro" id="IPR003773">
    <property type="entry name" value="Menaquinone_biosynth"/>
</dbReference>
<sequence length="284" mass="31727">MRAKDAPRTIRVAHSPDSDDAFMFHALANGKIGTGRYEFVHELRDIETLNRAAFEGTYEVSAVSFHAYCHLADRYAILPHGASFGDGYGPVLVARRPMVKEEVRGAEIAVPGLLTTAYLALRLYLGGAEPQHRVVPFDRIMEEVAGGSVPCGLLIHEGQLTYAEEGFHLVEDLGAWWKKETGLPLPLGGNVIRKDLGPEAVREVSRLLSASIAYALDHREEALDHAMRYARDLPREKADRFVGMYVNDWTRGYGERGKEAVRVLLRRAYEAGIVPRRIEPEFTE</sequence>